<comment type="subcellular location">
    <subcellularLocation>
        <location evidence="6">Cell membrane</location>
        <topology evidence="6">Multi-pass membrane protein</topology>
    </subcellularLocation>
    <subcellularLocation>
        <location evidence="1">Membrane</location>
    </subcellularLocation>
</comment>
<keyword evidence="3 6" id="KW-0812">Transmembrane</keyword>
<evidence type="ECO:0000313" key="8">
    <source>
        <dbReference type="Proteomes" id="UP000000379"/>
    </source>
</evidence>
<dbReference type="eggNOG" id="COG3346">
    <property type="taxonomic scope" value="Bacteria"/>
</dbReference>
<feature type="transmembrane region" description="Helical" evidence="6">
    <location>
        <begin position="225"/>
        <end position="245"/>
    </location>
</feature>
<dbReference type="STRING" id="649638.Trad_2776"/>
<dbReference type="PANTHER" id="PTHR23427:SF2">
    <property type="entry name" value="SURFEIT LOCUS PROTEIN 1"/>
    <property type="match status" value="1"/>
</dbReference>
<dbReference type="PANTHER" id="PTHR23427">
    <property type="entry name" value="SURFEIT LOCUS PROTEIN"/>
    <property type="match status" value="1"/>
</dbReference>
<dbReference type="EMBL" id="CP002049">
    <property type="protein sequence ID" value="ADI15878.1"/>
    <property type="molecule type" value="Genomic_DNA"/>
</dbReference>
<accession>D7CV51</accession>
<dbReference type="RefSeq" id="WP_013179237.1">
    <property type="nucleotide sequence ID" value="NC_014221.1"/>
</dbReference>
<name>D7CV51_TRURR</name>
<feature type="transmembrane region" description="Helical" evidence="6">
    <location>
        <begin position="12"/>
        <end position="32"/>
    </location>
</feature>
<evidence type="ECO:0000256" key="5">
    <source>
        <dbReference type="ARBA" id="ARBA00023136"/>
    </source>
</evidence>
<organism evidence="7 8">
    <name type="scientific">Truepera radiovictrix (strain DSM 17093 / CIP 108686 / LMG 22925 / RQ-24)</name>
    <dbReference type="NCBI Taxonomy" id="649638"/>
    <lineage>
        <taxon>Bacteria</taxon>
        <taxon>Thermotogati</taxon>
        <taxon>Deinococcota</taxon>
        <taxon>Deinococci</taxon>
        <taxon>Trueperales</taxon>
        <taxon>Trueperaceae</taxon>
        <taxon>Truepera</taxon>
    </lineage>
</organism>
<keyword evidence="6" id="KW-1003">Cell membrane</keyword>
<dbReference type="PROSITE" id="PS50895">
    <property type="entry name" value="SURF1"/>
    <property type="match status" value="1"/>
</dbReference>
<dbReference type="AlphaFoldDB" id="D7CV51"/>
<sequence length="272" mass="29657">MNPTHKLLSPRWLAGHLLALTLVVLFVNFGFWQLRRHEERGAYNALVGMRLAAEPEPYPQLRARLSLEAPPEDAASIAYRRAEVTGRFDTAREVLLRSRALNGQPGYHVLTPLLLEDGSALLVDRGWVPFELDTPPVAEAAPPAGPVTVSGTLLPRQTQPAGLGAKDPPTGELDAVFWVDTERLSAQLPYRLDPVYLELTAQSPAQEGPLPRPLPPPELDGGPHLSYALQWFSFALIGVVGYAFLLRSVLRERRAAGGEADVENSRRGSAAG</sequence>
<reference evidence="8" key="1">
    <citation type="submission" date="2010-05" db="EMBL/GenBank/DDBJ databases">
        <title>The complete genome of Truepera radiovictris DSM 17093.</title>
        <authorList>
            <consortium name="US DOE Joint Genome Institute (JGI-PGF)"/>
            <person name="Lucas S."/>
            <person name="Copeland A."/>
            <person name="Lapidus A."/>
            <person name="Glavina del Rio T."/>
            <person name="Dalin E."/>
            <person name="Tice H."/>
            <person name="Bruce D."/>
            <person name="Goodwin L."/>
            <person name="Pitluck S."/>
            <person name="Kyrpides N."/>
            <person name="Mavromatis K."/>
            <person name="Ovchinnikova G."/>
            <person name="Munk A.C."/>
            <person name="Detter J.C."/>
            <person name="Han C."/>
            <person name="Tapia R."/>
            <person name="Land M."/>
            <person name="Hauser L."/>
            <person name="Markowitz V."/>
            <person name="Cheng J.-F."/>
            <person name="Hugenholtz P."/>
            <person name="Woyke T."/>
            <person name="Wu D."/>
            <person name="Tindall B."/>
            <person name="Pomrenke H.G."/>
            <person name="Brambilla E."/>
            <person name="Klenk H.-P."/>
            <person name="Eisen J.A."/>
        </authorList>
    </citation>
    <scope>NUCLEOTIDE SEQUENCE [LARGE SCALE GENOMIC DNA]</scope>
    <source>
        <strain evidence="8">DSM 17093 / CIP 108686 / LMG 22925 / RQ-24</strain>
    </source>
</reference>
<dbReference type="Pfam" id="PF02104">
    <property type="entry name" value="SURF1"/>
    <property type="match status" value="1"/>
</dbReference>
<protein>
    <recommendedName>
        <fullName evidence="6">SURF1-like protein</fullName>
    </recommendedName>
</protein>
<keyword evidence="8" id="KW-1185">Reference proteome</keyword>
<evidence type="ECO:0000256" key="3">
    <source>
        <dbReference type="ARBA" id="ARBA00022692"/>
    </source>
</evidence>
<proteinExistence type="inferred from homology"/>
<evidence type="ECO:0000256" key="2">
    <source>
        <dbReference type="ARBA" id="ARBA00007165"/>
    </source>
</evidence>
<dbReference type="InterPro" id="IPR045214">
    <property type="entry name" value="Surf1/Surf4"/>
</dbReference>
<comment type="similarity">
    <text evidence="2 6">Belongs to the SURF1 family.</text>
</comment>
<dbReference type="GO" id="GO:0005886">
    <property type="term" value="C:plasma membrane"/>
    <property type="evidence" value="ECO:0007669"/>
    <property type="project" value="UniProtKB-SubCell"/>
</dbReference>
<evidence type="ECO:0000313" key="7">
    <source>
        <dbReference type="EMBL" id="ADI15878.1"/>
    </source>
</evidence>
<dbReference type="Proteomes" id="UP000000379">
    <property type="component" value="Chromosome"/>
</dbReference>
<dbReference type="OrthoDB" id="9807214at2"/>
<keyword evidence="4 6" id="KW-1133">Transmembrane helix</keyword>
<evidence type="ECO:0000256" key="4">
    <source>
        <dbReference type="ARBA" id="ARBA00022989"/>
    </source>
</evidence>
<evidence type="ECO:0000256" key="1">
    <source>
        <dbReference type="ARBA" id="ARBA00004370"/>
    </source>
</evidence>
<dbReference type="HOGENOM" id="CLU_047737_0_0_0"/>
<dbReference type="CDD" id="cd06662">
    <property type="entry name" value="SURF1"/>
    <property type="match status" value="1"/>
</dbReference>
<keyword evidence="5 6" id="KW-0472">Membrane</keyword>
<dbReference type="KEGG" id="tra:Trad_2776"/>
<reference evidence="7 8" key="2">
    <citation type="journal article" date="2011" name="Stand. Genomic Sci.">
        <title>Complete genome sequence of Truepera radiovictrix type strain (RQ-24).</title>
        <authorList>
            <person name="Ivanova N."/>
            <person name="Rohde C."/>
            <person name="Munk C."/>
            <person name="Nolan M."/>
            <person name="Lucas S."/>
            <person name="Del Rio T.G."/>
            <person name="Tice H."/>
            <person name="Deshpande S."/>
            <person name="Cheng J.F."/>
            <person name="Tapia R."/>
            <person name="Han C."/>
            <person name="Goodwin L."/>
            <person name="Pitluck S."/>
            <person name="Liolios K."/>
            <person name="Mavromatis K."/>
            <person name="Mikhailova N."/>
            <person name="Pati A."/>
            <person name="Chen A."/>
            <person name="Palaniappan K."/>
            <person name="Land M."/>
            <person name="Hauser L."/>
            <person name="Chang Y.J."/>
            <person name="Jeffries C.D."/>
            <person name="Brambilla E."/>
            <person name="Rohde M."/>
            <person name="Goker M."/>
            <person name="Tindall B.J."/>
            <person name="Woyke T."/>
            <person name="Bristow J."/>
            <person name="Eisen J.A."/>
            <person name="Markowitz V."/>
            <person name="Hugenholtz P."/>
            <person name="Kyrpides N.C."/>
            <person name="Klenk H.P."/>
            <person name="Lapidus A."/>
        </authorList>
    </citation>
    <scope>NUCLEOTIDE SEQUENCE [LARGE SCALE GENOMIC DNA]</scope>
    <source>
        <strain evidence="8">DSM 17093 / CIP 108686 / LMG 22925 / RQ-24</strain>
    </source>
</reference>
<dbReference type="InterPro" id="IPR002994">
    <property type="entry name" value="Surf1/Shy1"/>
</dbReference>
<evidence type="ECO:0000256" key="6">
    <source>
        <dbReference type="RuleBase" id="RU363076"/>
    </source>
</evidence>
<gene>
    <name evidence="7" type="ordered locus">Trad_2776</name>
</gene>